<dbReference type="AlphaFoldDB" id="A0A1V0GXB6"/>
<name>A0A1V0GXB6_9RHOB</name>
<dbReference type="InterPro" id="IPR036162">
    <property type="entry name" value="Resolvase-like_N_sf"/>
</dbReference>
<dbReference type="Pfam" id="PF00239">
    <property type="entry name" value="Resolvase"/>
    <property type="match status" value="1"/>
</dbReference>
<gene>
    <name evidence="3" type="ORF">A6J80_11000</name>
</gene>
<dbReference type="STRING" id="147645.A6J80_11000"/>
<evidence type="ECO:0000259" key="1">
    <source>
        <dbReference type="PROSITE" id="PS51736"/>
    </source>
</evidence>
<dbReference type="Pfam" id="PF13408">
    <property type="entry name" value="Zn_ribbon_recom"/>
    <property type="match status" value="1"/>
</dbReference>
<keyword evidence="4" id="KW-1185">Reference proteome</keyword>
<dbReference type="InterPro" id="IPR011109">
    <property type="entry name" value="DNA_bind_recombinase_dom"/>
</dbReference>
<feature type="domain" description="Resolvase/invertase-type recombinase catalytic" evidence="1">
    <location>
        <begin position="6"/>
        <end position="154"/>
    </location>
</feature>
<dbReference type="Gene3D" id="3.90.1750.20">
    <property type="entry name" value="Putative Large Serine Recombinase, Chain B, Domain 2"/>
    <property type="match status" value="1"/>
</dbReference>
<dbReference type="GO" id="GO:0000150">
    <property type="term" value="F:DNA strand exchange activity"/>
    <property type="evidence" value="ECO:0007669"/>
    <property type="project" value="InterPro"/>
</dbReference>
<dbReference type="Proteomes" id="UP000191257">
    <property type="component" value="Chromosome"/>
</dbReference>
<dbReference type="Gene3D" id="3.40.50.1390">
    <property type="entry name" value="Resolvase, N-terminal catalytic domain"/>
    <property type="match status" value="1"/>
</dbReference>
<dbReference type="InterPro" id="IPR050639">
    <property type="entry name" value="SSR_resolvase"/>
</dbReference>
<reference evidence="3" key="1">
    <citation type="submission" date="2017-12" db="EMBL/GenBank/DDBJ databases">
        <title>FDA dAtabase for Regulatory Grade micrObial Sequences (FDA-ARGOS): Supporting development and validation of Infectious Disease Dx tests.</title>
        <authorList>
            <person name="Campos J."/>
            <person name="Goldberg B."/>
            <person name="Tallon L."/>
            <person name="Sadzewicz L."/>
            <person name="Sengamalay N."/>
            <person name="Ott S."/>
            <person name="Godinez A."/>
            <person name="Nagaraj S."/>
            <person name="Vyas G."/>
            <person name="Aluvathingal J."/>
            <person name="Nadendla S."/>
            <person name="Geyer C."/>
            <person name="Nandy P."/>
            <person name="Hobson J."/>
            <person name="Sichtig H."/>
        </authorList>
    </citation>
    <scope>NUCLEOTIDE SEQUENCE</scope>
    <source>
        <strain evidence="3">FDAARGOS_252</strain>
    </source>
</reference>
<dbReference type="EMBL" id="CP020442">
    <property type="protein sequence ID" value="ARC38513.1"/>
    <property type="molecule type" value="Genomic_DNA"/>
</dbReference>
<protein>
    <submittedName>
        <fullName evidence="3">Recombinase family protein</fullName>
    </submittedName>
</protein>
<dbReference type="SUPFAM" id="SSF53041">
    <property type="entry name" value="Resolvase-like"/>
    <property type="match status" value="1"/>
</dbReference>
<sequence>MSSAPRAAIYARYSSEHQREASLEDQIRICRRLIAEKGWTVAGIYSDAAMSGASALRPGYQNLQDDAGRARIDVVVAESIDRISRDQEHIAAFYKQMSFLGIPLITVAEGEISELHIGLKGTMSALYLKDLAQKTHRGLEGRVRGGKSAGGISYGYRVRRELMSDGTISTGERMIDPDQADIVTRIFTEYASGLSARTIAAALNEEGIASPDSGKGAGTWGPSTISGNWKRGTGILNNELYIGRLVWNRQRFVKDPASHKRQARPNPPEDWIIEDVPELRIIPDDLWQAAKARQGAIRAEMNPAGVQSARPRPELARRPDYLFSGLVKCACCGASYTLINKTRYGCAAARNKGDAICSNRATILREEVESRVLDGLRDKLLHPELIAAFVEEYRKAFNAAAGDRSNALDHARRELKQVEKKIAGILSAIEDGLYHPSMKAKMADFESRKAQLTVSIEDTPEPPALRLHPRLSDLYREKIANLSQALQEPGLRLEATQILRSLITEIRMVPAPGATGGHEIELIGELAGILALSEADMTKPPRLARAGAGLGSESVVAGARNQRYLRLVERQIPKLAA</sequence>
<proteinExistence type="predicted"/>
<dbReference type="PROSITE" id="PS51737">
    <property type="entry name" value="RECOMBINASE_DNA_BIND"/>
    <property type="match status" value="1"/>
</dbReference>
<dbReference type="PANTHER" id="PTHR30461:SF23">
    <property type="entry name" value="DNA RECOMBINASE-RELATED"/>
    <property type="match status" value="1"/>
</dbReference>
<organism evidence="3 4">
    <name type="scientific">Paracoccus yeei</name>
    <dbReference type="NCBI Taxonomy" id="147645"/>
    <lineage>
        <taxon>Bacteria</taxon>
        <taxon>Pseudomonadati</taxon>
        <taxon>Pseudomonadota</taxon>
        <taxon>Alphaproteobacteria</taxon>
        <taxon>Rhodobacterales</taxon>
        <taxon>Paracoccaceae</taxon>
        <taxon>Paracoccus</taxon>
    </lineage>
</organism>
<dbReference type="InterPro" id="IPR025827">
    <property type="entry name" value="Zn_ribbon_recom_dom"/>
</dbReference>
<dbReference type="SMART" id="SM00857">
    <property type="entry name" value="Resolvase"/>
    <property type="match status" value="1"/>
</dbReference>
<dbReference type="Pfam" id="PF07508">
    <property type="entry name" value="Recombinase"/>
    <property type="match status" value="1"/>
</dbReference>
<dbReference type="InterPro" id="IPR038109">
    <property type="entry name" value="DNA_bind_recomb_sf"/>
</dbReference>
<dbReference type="InterPro" id="IPR006119">
    <property type="entry name" value="Resolv_N"/>
</dbReference>
<accession>A0A1V0GXB6</accession>
<dbReference type="PANTHER" id="PTHR30461">
    <property type="entry name" value="DNA-INVERTASE FROM LAMBDOID PROPHAGE"/>
    <property type="match status" value="1"/>
</dbReference>
<evidence type="ECO:0000313" key="4">
    <source>
        <dbReference type="Proteomes" id="UP000191257"/>
    </source>
</evidence>
<feature type="domain" description="Recombinase" evidence="2">
    <location>
        <begin position="153"/>
        <end position="300"/>
    </location>
</feature>
<dbReference type="KEGG" id="pye:A6J80_11000"/>
<evidence type="ECO:0000259" key="2">
    <source>
        <dbReference type="PROSITE" id="PS51737"/>
    </source>
</evidence>
<dbReference type="PROSITE" id="PS51736">
    <property type="entry name" value="RECOMBINASES_3"/>
    <property type="match status" value="1"/>
</dbReference>
<dbReference type="GO" id="GO:0003677">
    <property type="term" value="F:DNA binding"/>
    <property type="evidence" value="ECO:0007669"/>
    <property type="project" value="InterPro"/>
</dbReference>
<dbReference type="CDD" id="cd00338">
    <property type="entry name" value="Ser_Recombinase"/>
    <property type="match status" value="1"/>
</dbReference>
<evidence type="ECO:0000313" key="3">
    <source>
        <dbReference type="EMBL" id="ARC38513.1"/>
    </source>
</evidence>